<name>A0A821DDF0_9BILA</name>
<reference evidence="1" key="1">
    <citation type="submission" date="2021-02" db="EMBL/GenBank/DDBJ databases">
        <authorList>
            <person name="Nowell W R."/>
        </authorList>
    </citation>
    <scope>NUCLEOTIDE SEQUENCE</scope>
</reference>
<evidence type="ECO:0000313" key="1">
    <source>
        <dbReference type="EMBL" id="CAF4619629.1"/>
    </source>
</evidence>
<keyword evidence="2" id="KW-1185">Reference proteome</keyword>
<proteinExistence type="predicted"/>
<accession>A0A821DDF0</accession>
<dbReference type="AlphaFoldDB" id="A0A821DDF0"/>
<dbReference type="Proteomes" id="UP000663866">
    <property type="component" value="Unassembled WGS sequence"/>
</dbReference>
<protein>
    <submittedName>
        <fullName evidence="1">Uncharacterized protein</fullName>
    </submittedName>
</protein>
<gene>
    <name evidence="1" type="ORF">OVN521_LOCUS45858</name>
</gene>
<comment type="caution">
    <text evidence="1">The sequence shown here is derived from an EMBL/GenBank/DDBJ whole genome shotgun (WGS) entry which is preliminary data.</text>
</comment>
<sequence>TPRKNFRGPPFGRRPRKRLYVGVFNVGLSSSE</sequence>
<dbReference type="EMBL" id="CAJOBG010077638">
    <property type="protein sequence ID" value="CAF4619629.1"/>
    <property type="molecule type" value="Genomic_DNA"/>
</dbReference>
<evidence type="ECO:0000313" key="2">
    <source>
        <dbReference type="Proteomes" id="UP000663866"/>
    </source>
</evidence>
<feature type="non-terminal residue" evidence="1">
    <location>
        <position position="1"/>
    </location>
</feature>
<organism evidence="1 2">
    <name type="scientific">Rotaria magnacalcarata</name>
    <dbReference type="NCBI Taxonomy" id="392030"/>
    <lineage>
        <taxon>Eukaryota</taxon>
        <taxon>Metazoa</taxon>
        <taxon>Spiralia</taxon>
        <taxon>Gnathifera</taxon>
        <taxon>Rotifera</taxon>
        <taxon>Eurotatoria</taxon>
        <taxon>Bdelloidea</taxon>
        <taxon>Philodinida</taxon>
        <taxon>Philodinidae</taxon>
        <taxon>Rotaria</taxon>
    </lineage>
</organism>